<evidence type="ECO:0000313" key="5">
    <source>
        <dbReference type="EMBL" id="KAG9396444.1"/>
    </source>
</evidence>
<dbReference type="EMBL" id="JAHDYR010000006">
    <property type="protein sequence ID" value="KAG9396444.1"/>
    <property type="molecule type" value="Genomic_DNA"/>
</dbReference>
<proteinExistence type="inferred from homology"/>
<keyword evidence="6" id="KW-1185">Reference proteome</keyword>
<dbReference type="InterPro" id="IPR014722">
    <property type="entry name" value="Rib_uL2_dom2"/>
</dbReference>
<dbReference type="NCBIfam" id="TIGR01080">
    <property type="entry name" value="rplX_A_E"/>
    <property type="match status" value="1"/>
</dbReference>
<dbReference type="CDD" id="cd06089">
    <property type="entry name" value="KOW_RPL26"/>
    <property type="match status" value="1"/>
</dbReference>
<dbReference type="InterPro" id="IPR041988">
    <property type="entry name" value="Ribosomal_uL24_KOW"/>
</dbReference>
<organism evidence="5 6">
    <name type="scientific">Carpediemonas membranifera</name>
    <dbReference type="NCBI Taxonomy" id="201153"/>
    <lineage>
        <taxon>Eukaryota</taxon>
        <taxon>Metamonada</taxon>
        <taxon>Carpediemonas-like organisms</taxon>
        <taxon>Carpediemonas</taxon>
    </lineage>
</organism>
<dbReference type="GO" id="GO:0003735">
    <property type="term" value="F:structural constituent of ribosome"/>
    <property type="evidence" value="ECO:0007669"/>
    <property type="project" value="InterPro"/>
</dbReference>
<dbReference type="InterPro" id="IPR005825">
    <property type="entry name" value="Ribosomal_uL24_CS"/>
</dbReference>
<protein>
    <submittedName>
        <fullName evidence="5">Ribosomal protein L26/L24P, eukaryotic/archaeal</fullName>
    </submittedName>
</protein>
<dbReference type="Pfam" id="PF16906">
    <property type="entry name" value="Ribosomal_L26"/>
    <property type="match status" value="1"/>
</dbReference>
<dbReference type="GO" id="GO:0015934">
    <property type="term" value="C:large ribosomal subunit"/>
    <property type="evidence" value="ECO:0007669"/>
    <property type="project" value="InterPro"/>
</dbReference>
<dbReference type="AlphaFoldDB" id="A0A8J6E1J7"/>
<evidence type="ECO:0000259" key="4">
    <source>
        <dbReference type="SMART" id="SM00739"/>
    </source>
</evidence>
<dbReference type="PANTHER" id="PTHR11143">
    <property type="entry name" value="60S RIBOSOMAL PROTEIN L26 FAMILY MEMBER"/>
    <property type="match status" value="1"/>
</dbReference>
<evidence type="ECO:0000313" key="6">
    <source>
        <dbReference type="Proteomes" id="UP000717585"/>
    </source>
</evidence>
<evidence type="ECO:0000256" key="2">
    <source>
        <dbReference type="ARBA" id="ARBA00022980"/>
    </source>
</evidence>
<comment type="similarity">
    <text evidence="1">Belongs to the universal ribosomal protein uL24 family.</text>
</comment>
<dbReference type="Gene3D" id="2.30.30.30">
    <property type="match status" value="1"/>
</dbReference>
<dbReference type="FunFam" id="2.30.30.30:FF:000009">
    <property type="entry name" value="60S ribosomal protein L26"/>
    <property type="match status" value="1"/>
</dbReference>
<dbReference type="SUPFAM" id="SSF50104">
    <property type="entry name" value="Translation proteins SH3-like domain"/>
    <property type="match status" value="1"/>
</dbReference>
<dbReference type="GO" id="GO:0006412">
    <property type="term" value="P:translation"/>
    <property type="evidence" value="ECO:0007669"/>
    <property type="project" value="InterPro"/>
</dbReference>
<reference evidence="5" key="1">
    <citation type="submission" date="2021-05" db="EMBL/GenBank/DDBJ databases">
        <title>A free-living protist that lacks canonical eukaryotic 1 DNA replication and segregation systems.</title>
        <authorList>
            <person name="Salas-Leiva D.E."/>
            <person name="Tromer E.C."/>
            <person name="Curtis B.A."/>
            <person name="Jerlstrom-Hultqvist J."/>
            <person name="Kolisko M."/>
            <person name="Yi Z."/>
            <person name="Salas-Leiva J.S."/>
            <person name="Gallot-Lavallee L."/>
            <person name="Kops G.J.P.L."/>
            <person name="Archibald J.M."/>
            <person name="Simpson A.G.B."/>
            <person name="Roger A.J."/>
        </authorList>
    </citation>
    <scope>NUCLEOTIDE SEQUENCE</scope>
    <source>
        <strain evidence="5">BICM</strain>
    </source>
</reference>
<dbReference type="InterPro" id="IPR005756">
    <property type="entry name" value="Ribosomal_uL24_euk/arc"/>
</dbReference>
<evidence type="ECO:0000256" key="1">
    <source>
        <dbReference type="ARBA" id="ARBA00010618"/>
    </source>
</evidence>
<dbReference type="Proteomes" id="UP000717585">
    <property type="component" value="Unassembled WGS sequence"/>
</dbReference>
<evidence type="ECO:0000256" key="3">
    <source>
        <dbReference type="ARBA" id="ARBA00023274"/>
    </source>
</evidence>
<dbReference type="InterPro" id="IPR008991">
    <property type="entry name" value="Translation_prot_SH3-like_sf"/>
</dbReference>
<feature type="domain" description="KOW" evidence="4">
    <location>
        <begin position="48"/>
        <end position="75"/>
    </location>
</feature>
<dbReference type="InterPro" id="IPR005824">
    <property type="entry name" value="KOW"/>
</dbReference>
<dbReference type="SMART" id="SM00739">
    <property type="entry name" value="KOW"/>
    <property type="match status" value="1"/>
</dbReference>
<gene>
    <name evidence="5" type="ORF">J8273_2175</name>
</gene>
<dbReference type="PROSITE" id="PS01108">
    <property type="entry name" value="RIBOSOMAL_L24"/>
    <property type="match status" value="1"/>
</dbReference>
<dbReference type="OrthoDB" id="1688503at2759"/>
<dbReference type="GO" id="GO:0003723">
    <property type="term" value="F:RNA binding"/>
    <property type="evidence" value="ECO:0007669"/>
    <property type="project" value="InterPro"/>
</dbReference>
<keyword evidence="2 5" id="KW-0689">Ribosomal protein</keyword>
<comment type="caution">
    <text evidence="5">The sequence shown here is derived from an EMBL/GenBank/DDBJ whole genome shotgun (WGS) entry which is preliminary data.</text>
</comment>
<accession>A0A8J6E1J7</accession>
<name>A0A8J6E1J7_9EUKA</name>
<keyword evidence="3" id="KW-0687">Ribonucleoprotein</keyword>
<dbReference type="Pfam" id="PF00467">
    <property type="entry name" value="KOW"/>
    <property type="match status" value="1"/>
</dbReference>
<sequence length="125" mass="14390">MKFAKNVSCSIRKCRKAHFTAPAHERRIIMSSALCEELKKKHRVNALPVRKDDEVKIMRGAHKGVTGVVSRVNREKFAIFVDKVQREKNNRQVVQIPINASNVMIMKLKMNGSRQRILTRKALPE</sequence>